<gene>
    <name evidence="3" type="ORF">GQS65_08025</name>
</gene>
<feature type="compositionally biased region" description="Low complexity" evidence="1">
    <location>
        <begin position="336"/>
        <end position="359"/>
    </location>
</feature>
<organism evidence="3 4">
    <name type="scientific">Halomarina oriensis</name>
    <dbReference type="NCBI Taxonomy" id="671145"/>
    <lineage>
        <taxon>Archaea</taxon>
        <taxon>Methanobacteriati</taxon>
        <taxon>Methanobacteriota</taxon>
        <taxon>Stenosarchaea group</taxon>
        <taxon>Halobacteria</taxon>
        <taxon>Halobacteriales</taxon>
        <taxon>Natronomonadaceae</taxon>
        <taxon>Halomarina</taxon>
    </lineage>
</organism>
<feature type="transmembrane region" description="Helical" evidence="2">
    <location>
        <begin position="491"/>
        <end position="510"/>
    </location>
</feature>
<dbReference type="InterPro" id="IPR051533">
    <property type="entry name" value="WaaL-like"/>
</dbReference>
<feature type="transmembrane region" description="Helical" evidence="2">
    <location>
        <begin position="125"/>
        <end position="143"/>
    </location>
</feature>
<feature type="transmembrane region" description="Helical" evidence="2">
    <location>
        <begin position="435"/>
        <end position="455"/>
    </location>
</feature>
<feature type="transmembrane region" description="Helical" evidence="2">
    <location>
        <begin position="257"/>
        <end position="275"/>
    </location>
</feature>
<feature type="transmembrane region" description="Helical" evidence="2">
    <location>
        <begin position="31"/>
        <end position="48"/>
    </location>
</feature>
<dbReference type="EMBL" id="WSZK01000015">
    <property type="protein sequence ID" value="MWG34436.1"/>
    <property type="molecule type" value="Genomic_DNA"/>
</dbReference>
<keyword evidence="2" id="KW-0812">Transmembrane</keyword>
<proteinExistence type="predicted"/>
<dbReference type="OrthoDB" id="214234at2157"/>
<feature type="transmembrane region" description="Helical" evidence="2">
    <location>
        <begin position="7"/>
        <end position="25"/>
    </location>
</feature>
<feature type="transmembrane region" description="Helical" evidence="2">
    <location>
        <begin position="91"/>
        <end position="113"/>
    </location>
</feature>
<feature type="transmembrane region" description="Helical" evidence="2">
    <location>
        <begin position="155"/>
        <end position="176"/>
    </location>
</feature>
<dbReference type="RefSeq" id="WP_158204119.1">
    <property type="nucleotide sequence ID" value="NZ_WSZK01000015.1"/>
</dbReference>
<evidence type="ECO:0008006" key="5">
    <source>
        <dbReference type="Google" id="ProtNLM"/>
    </source>
</evidence>
<keyword evidence="2" id="KW-0472">Membrane</keyword>
<feature type="region of interest" description="Disordered" evidence="1">
    <location>
        <begin position="307"/>
        <end position="366"/>
    </location>
</feature>
<feature type="transmembrane region" description="Helical" evidence="2">
    <location>
        <begin position="197"/>
        <end position="221"/>
    </location>
</feature>
<sequence length="529" mass="55980">MILSVPVLATLGLTGVCYLGFVVWMDSVPEGIFAGLFVLSTFSAEVPIVEGSRSNDLELLLVDPVLVAALGLLAVLYSFGQVQRLTRLTFLPLLLAGFIGWTAVSALVGNGPSQSAAVFFTVGRVRMLAVLLAVFAITTIYGFKDVVLAFVPPLAVHAAVALAEGLRGAAFGFTVLGDKTGDLIASKTMFGISYATGLFPGGFIGTSRSLLAVLFLLAPVTAVVLSDKYTGTARWWLLILLPTTLVLLLADTASGLGAFLLLLVLVGGYGLFARATPLGPSGSLVATGVSVLGGLLLLNFRRFSEDQAETSSADTPPDESSVGQTPPGEATDGRETPSPTEPTGGQGTTPSPTESTGGQETTTPPIGSGVSELLLSFVVENLGIRVWLAFTALEVALQYPLFGLGGGNFQLLTRELGLEFGLTAHNTYLSVLVEFGLPGFVLFMSAVGYTYYATLRLALEQRTDREMWMMVLAGLLTFHAFNFWVSLYHGSTVYAIFWAFAAAIAGEYAATCEPSPRFRRIRERIGALR</sequence>
<feature type="transmembrane region" description="Helical" evidence="2">
    <location>
        <begin position="467"/>
        <end position="485"/>
    </location>
</feature>
<evidence type="ECO:0000313" key="4">
    <source>
        <dbReference type="Proteomes" id="UP000451471"/>
    </source>
</evidence>
<protein>
    <recommendedName>
        <fullName evidence="5">Oligosaccharide repeat unit polymerase</fullName>
    </recommendedName>
</protein>
<feature type="transmembrane region" description="Helical" evidence="2">
    <location>
        <begin position="233"/>
        <end position="250"/>
    </location>
</feature>
<name>A0A6B0GHU5_9EURY</name>
<evidence type="ECO:0000256" key="2">
    <source>
        <dbReference type="SAM" id="Phobius"/>
    </source>
</evidence>
<feature type="transmembrane region" description="Helical" evidence="2">
    <location>
        <begin position="281"/>
        <end position="300"/>
    </location>
</feature>
<dbReference type="Proteomes" id="UP000451471">
    <property type="component" value="Unassembled WGS sequence"/>
</dbReference>
<comment type="caution">
    <text evidence="3">The sequence shown here is derived from an EMBL/GenBank/DDBJ whole genome shotgun (WGS) entry which is preliminary data.</text>
</comment>
<keyword evidence="2" id="KW-1133">Transmembrane helix</keyword>
<feature type="transmembrane region" description="Helical" evidence="2">
    <location>
        <begin position="60"/>
        <end position="79"/>
    </location>
</feature>
<dbReference type="PANTHER" id="PTHR37422">
    <property type="entry name" value="TEICHURONIC ACID BIOSYNTHESIS PROTEIN TUAE"/>
    <property type="match status" value="1"/>
</dbReference>
<dbReference type="PANTHER" id="PTHR37422:SF13">
    <property type="entry name" value="LIPOPOLYSACCHARIDE BIOSYNTHESIS PROTEIN PA4999-RELATED"/>
    <property type="match status" value="1"/>
</dbReference>
<evidence type="ECO:0000256" key="1">
    <source>
        <dbReference type="SAM" id="MobiDB-lite"/>
    </source>
</evidence>
<evidence type="ECO:0000313" key="3">
    <source>
        <dbReference type="EMBL" id="MWG34436.1"/>
    </source>
</evidence>
<dbReference type="GO" id="GO:0016020">
    <property type="term" value="C:membrane"/>
    <property type="evidence" value="ECO:0007669"/>
    <property type="project" value="UniProtKB-SubCell"/>
</dbReference>
<reference evidence="3 4" key="1">
    <citation type="submission" date="2019-12" db="EMBL/GenBank/DDBJ databases">
        <title>Halocatena pleomorpha gen. nov. sp. nov., an extremely halophilic archaeon of family Halobacteriaceae isolated from saltpan soil.</title>
        <authorList>
            <person name="Pal Y."/>
            <person name="Verma A."/>
            <person name="Krishnamurthi S."/>
            <person name="Kumar P."/>
        </authorList>
    </citation>
    <scope>NUCLEOTIDE SEQUENCE [LARGE SCALE GENOMIC DNA]</scope>
    <source>
        <strain evidence="3 4">JCM 16495</strain>
    </source>
</reference>
<keyword evidence="4" id="KW-1185">Reference proteome</keyword>
<accession>A0A6B0GHU5</accession>
<dbReference type="AlphaFoldDB" id="A0A6B0GHU5"/>